<organism evidence="1 2">
    <name type="scientific">Daphnia magna</name>
    <dbReference type="NCBI Taxonomy" id="35525"/>
    <lineage>
        <taxon>Eukaryota</taxon>
        <taxon>Metazoa</taxon>
        <taxon>Ecdysozoa</taxon>
        <taxon>Arthropoda</taxon>
        <taxon>Crustacea</taxon>
        <taxon>Branchiopoda</taxon>
        <taxon>Diplostraca</taxon>
        <taxon>Cladocera</taxon>
        <taxon>Anomopoda</taxon>
        <taxon>Daphniidae</taxon>
        <taxon>Daphnia</taxon>
    </lineage>
</organism>
<comment type="caution">
    <text evidence="1">The sequence shown here is derived from an EMBL/GenBank/DDBJ whole genome shotgun (WGS) entry which is preliminary data.</text>
</comment>
<name>A0A164N524_9CRUS</name>
<accession>A0A164N524</accession>
<protein>
    <submittedName>
        <fullName evidence="1">Uncharacterized protein</fullName>
    </submittedName>
</protein>
<evidence type="ECO:0000313" key="2">
    <source>
        <dbReference type="Proteomes" id="UP000076858"/>
    </source>
</evidence>
<keyword evidence="2" id="KW-1185">Reference proteome</keyword>
<reference evidence="1 2" key="1">
    <citation type="submission" date="2016-03" db="EMBL/GenBank/DDBJ databases">
        <title>EvidentialGene: Evidence-directed Construction of Genes on Genomes.</title>
        <authorList>
            <person name="Gilbert D.G."/>
            <person name="Choi J.-H."/>
            <person name="Mockaitis K."/>
            <person name="Colbourne J."/>
            <person name="Pfrender M."/>
        </authorList>
    </citation>
    <scope>NUCLEOTIDE SEQUENCE [LARGE SCALE GENOMIC DNA]</scope>
    <source>
        <strain evidence="1 2">Xinb3</strain>
        <tissue evidence="1">Complete organism</tissue>
    </source>
</reference>
<evidence type="ECO:0000313" key="1">
    <source>
        <dbReference type="EMBL" id="KZS05651.1"/>
    </source>
</evidence>
<proteinExistence type="predicted"/>
<dbReference type="Proteomes" id="UP000076858">
    <property type="component" value="Unassembled WGS sequence"/>
</dbReference>
<dbReference type="AlphaFoldDB" id="A0A164N524"/>
<dbReference type="EMBL" id="LRGB01002882">
    <property type="protein sequence ID" value="KZS05651.1"/>
    <property type="molecule type" value="Genomic_DNA"/>
</dbReference>
<sequence>MKYCCRMPLDTAFIDPISPIYLSTTMTSIQRIIVVALAISTNCCELYISEDGVLFEMTESISTVITVFPSNPFFQDKGSVILAIVHVFTITILAA</sequence>
<gene>
    <name evidence="1" type="ORF">APZ42_031102</name>
</gene>